<evidence type="ECO:0000256" key="1">
    <source>
        <dbReference type="ARBA" id="ARBA00009580"/>
    </source>
</evidence>
<proteinExistence type="inferred from homology"/>
<dbReference type="InterPro" id="IPR029021">
    <property type="entry name" value="Prot-tyrosine_phosphatase-like"/>
</dbReference>
<dbReference type="InterPro" id="IPR000387">
    <property type="entry name" value="Tyr_Pase_dom"/>
</dbReference>
<comment type="caution">
    <text evidence="3">The sequence shown here is derived from an EMBL/GenBank/DDBJ whole genome shotgun (WGS) entry which is preliminary data.</text>
</comment>
<accession>A0ABU2L4Y0</accession>
<sequence length="270" mass="29492">MTQQQESTEPVLASIRNYRDLGGLPTADGRRVRPGLLHRSGHLARATADDRAFLDGLGLHTVFDFRNSADQALEGQDVALAGVRNLNIPLNDPAEGAAFWTLVRDGSLARLRAELTERRAAGRMRGSYRTMILHRTAEHGRVLRELAEGSLPALLHCSAGKDRAGLTVAVILLALGAEEEVIAEDYLLSSAPHRRYVIRRGERAEGAGSPLPGDILELLDPLFDARAEYLQAALDQIAETWGTTERYLTEGLGFGPADRERLRTALLTEA</sequence>
<keyword evidence="4" id="KW-1185">Reference proteome</keyword>
<gene>
    <name evidence="3" type="ORF">RM780_06280</name>
</gene>
<dbReference type="InterPro" id="IPR026893">
    <property type="entry name" value="Tyr/Ser_Pase_IphP-type"/>
</dbReference>
<dbReference type="Pfam" id="PF13350">
    <property type="entry name" value="Y_phosphatase3"/>
    <property type="match status" value="1"/>
</dbReference>
<dbReference type="PANTHER" id="PTHR31126">
    <property type="entry name" value="TYROSINE-PROTEIN PHOSPHATASE"/>
    <property type="match status" value="1"/>
</dbReference>
<dbReference type="Proteomes" id="UP001183388">
    <property type="component" value="Unassembled WGS sequence"/>
</dbReference>
<name>A0ABU2L4Y0_9ACTN</name>
<dbReference type="RefSeq" id="WP_311629492.1">
    <property type="nucleotide sequence ID" value="NZ_JAVREN010000006.1"/>
</dbReference>
<dbReference type="EMBL" id="JAVREN010000006">
    <property type="protein sequence ID" value="MDT0306567.1"/>
    <property type="molecule type" value="Genomic_DNA"/>
</dbReference>
<keyword evidence="3" id="KW-0378">Hydrolase</keyword>
<dbReference type="GO" id="GO:0004725">
    <property type="term" value="F:protein tyrosine phosphatase activity"/>
    <property type="evidence" value="ECO:0007669"/>
    <property type="project" value="UniProtKB-EC"/>
</dbReference>
<dbReference type="Gene3D" id="3.90.190.10">
    <property type="entry name" value="Protein tyrosine phosphatase superfamily"/>
    <property type="match status" value="1"/>
</dbReference>
<dbReference type="SUPFAM" id="SSF52799">
    <property type="entry name" value="(Phosphotyrosine protein) phosphatases II"/>
    <property type="match status" value="1"/>
</dbReference>
<evidence type="ECO:0000259" key="2">
    <source>
        <dbReference type="PROSITE" id="PS50056"/>
    </source>
</evidence>
<comment type="similarity">
    <text evidence="1">Belongs to the protein-tyrosine phosphatase family.</text>
</comment>
<dbReference type="PROSITE" id="PS50056">
    <property type="entry name" value="TYR_PHOSPHATASE_2"/>
    <property type="match status" value="1"/>
</dbReference>
<dbReference type="PANTHER" id="PTHR31126:SF1">
    <property type="entry name" value="TYROSINE SPECIFIC PROTEIN PHOSPHATASES DOMAIN-CONTAINING PROTEIN"/>
    <property type="match status" value="1"/>
</dbReference>
<dbReference type="EC" id="3.1.3.48" evidence="3"/>
<evidence type="ECO:0000313" key="3">
    <source>
        <dbReference type="EMBL" id="MDT0306567.1"/>
    </source>
</evidence>
<protein>
    <submittedName>
        <fullName evidence="3">Tyrosine-protein phosphatase</fullName>
        <ecNumber evidence="3">3.1.3.48</ecNumber>
    </submittedName>
</protein>
<organism evidence="3 4">
    <name type="scientific">Streptomyces boetiae</name>
    <dbReference type="NCBI Taxonomy" id="3075541"/>
    <lineage>
        <taxon>Bacteria</taxon>
        <taxon>Bacillati</taxon>
        <taxon>Actinomycetota</taxon>
        <taxon>Actinomycetes</taxon>
        <taxon>Kitasatosporales</taxon>
        <taxon>Streptomycetaceae</taxon>
        <taxon>Streptomyces</taxon>
    </lineage>
</organism>
<feature type="domain" description="Tyrosine specific protein phosphatases" evidence="2">
    <location>
        <begin position="137"/>
        <end position="205"/>
    </location>
</feature>
<evidence type="ECO:0000313" key="4">
    <source>
        <dbReference type="Proteomes" id="UP001183388"/>
    </source>
</evidence>
<reference evidence="4" key="1">
    <citation type="submission" date="2023-07" db="EMBL/GenBank/DDBJ databases">
        <title>30 novel species of actinomycetes from the DSMZ collection.</title>
        <authorList>
            <person name="Nouioui I."/>
        </authorList>
    </citation>
    <scope>NUCLEOTIDE SEQUENCE [LARGE SCALE GENOMIC DNA]</scope>
    <source>
        <strain evidence="4">DSM 44917</strain>
    </source>
</reference>